<comment type="caution">
    <text evidence="2">The sequence shown here is derived from an EMBL/GenBank/DDBJ whole genome shotgun (WGS) entry which is preliminary data.</text>
</comment>
<dbReference type="PANTHER" id="PTHR46401:SF2">
    <property type="entry name" value="GLYCOSYLTRANSFERASE WBBK-RELATED"/>
    <property type="match status" value="1"/>
</dbReference>
<dbReference type="AlphaFoldDB" id="A0A3M0YZR4"/>
<dbReference type="GO" id="GO:0009103">
    <property type="term" value="P:lipopolysaccharide biosynthetic process"/>
    <property type="evidence" value="ECO:0007669"/>
    <property type="project" value="TreeGrafter"/>
</dbReference>
<protein>
    <recommendedName>
        <fullName evidence="4">Glycosyltransferase</fullName>
    </recommendedName>
</protein>
<dbReference type="Gene3D" id="3.40.50.2000">
    <property type="entry name" value="Glycogen Phosphorylase B"/>
    <property type="match status" value="2"/>
</dbReference>
<evidence type="ECO:0008006" key="4">
    <source>
        <dbReference type="Google" id="ProtNLM"/>
    </source>
</evidence>
<proteinExistence type="predicted"/>
<dbReference type="EMBL" id="RFKV01000020">
    <property type="protein sequence ID" value="RMD77582.1"/>
    <property type="molecule type" value="Genomic_DNA"/>
</dbReference>
<accession>A0A3M0YZR4</accession>
<evidence type="ECO:0000313" key="2">
    <source>
        <dbReference type="EMBL" id="RMD77582.1"/>
    </source>
</evidence>
<sequence>MKRIVIDLTFIYDRKASGGTLHYGKNLIKKLLDILVDNESVEVFLLGFKTLTLNMFDLGFTNLELQALSMKKDLRFVSLGISPAKVPNKKVSNMIDKAIKSLDPDLFFTINTKNKLPGQNNPRLKKVISVLDLFPLVTRYSKVLRPTIFFKNGVKESLLTADIIFLPSEQVKRTATSIFNYENKFVVCNPGVDPKFFFEKENFPDERKIYIQNVYNLPERYYFFNNSLSVKEDRSALKKFLEMVAVYKKIHTSLPEKLVIVGREFKKSVDGKITPKTEGAEIFVKEVKKLGLLDMLITTDSVSDEIYNDLLYFSTAVFSLSSPFKFNNVILQSMAAKVPIITNLVDQSVDITEGNSFAYIDFKRSDFDWKGFFSDLGELLSNVDDNPKIHNARNIARKFNWNATAGIIWDQIKQLLDITSRSEYI</sequence>
<keyword evidence="1" id="KW-0808">Transferase</keyword>
<name>A0A3M0YZR4_9BACT</name>
<gene>
    <name evidence="2" type="ORF">D6810_00575</name>
</gene>
<evidence type="ECO:0000256" key="1">
    <source>
        <dbReference type="ARBA" id="ARBA00022679"/>
    </source>
</evidence>
<dbReference type="PANTHER" id="PTHR46401">
    <property type="entry name" value="GLYCOSYLTRANSFERASE WBBK-RELATED"/>
    <property type="match status" value="1"/>
</dbReference>
<organism evidence="2 3">
    <name type="scientific">Candidatus Dojkabacteria bacterium</name>
    <dbReference type="NCBI Taxonomy" id="2099670"/>
    <lineage>
        <taxon>Bacteria</taxon>
        <taxon>Candidatus Dojkabacteria</taxon>
    </lineage>
</organism>
<dbReference type="Proteomes" id="UP000269410">
    <property type="component" value="Unassembled WGS sequence"/>
</dbReference>
<reference evidence="2 3" key="1">
    <citation type="submission" date="2018-10" db="EMBL/GenBank/DDBJ databases">
        <title>Thermophilic Lithotrophy and Phototrophy in an Intertidal, Iron-rich, Geothermal Spring.</title>
        <authorList>
            <person name="Ward L.M."/>
            <person name="Idei A."/>
            <person name="Nakagawa M."/>
            <person name="Ueno Y."/>
            <person name="Fischer W."/>
            <person name="Mcglynn S.E."/>
        </authorList>
    </citation>
    <scope>NUCLEOTIDE SEQUENCE [LARGE SCALE GENOMIC DNA]</scope>
    <source>
        <strain evidence="2">J137</strain>
    </source>
</reference>
<evidence type="ECO:0000313" key="3">
    <source>
        <dbReference type="Proteomes" id="UP000269410"/>
    </source>
</evidence>
<dbReference type="GO" id="GO:0016757">
    <property type="term" value="F:glycosyltransferase activity"/>
    <property type="evidence" value="ECO:0007669"/>
    <property type="project" value="TreeGrafter"/>
</dbReference>
<dbReference type="SUPFAM" id="SSF53756">
    <property type="entry name" value="UDP-Glycosyltransferase/glycogen phosphorylase"/>
    <property type="match status" value="1"/>
</dbReference>